<sequence>MSERKVLMFLAWGMFLLLIMAIWNGRGVNTTVLLQAGHVGRIMGNIGSIHNGLKESEWNERVVIRIEDILNKHEIRVKRVGAKIPTVNAEIAVAIHFDGSDNHCATGASIGHDGSEGSKLLAKHWRNEYETFFPFKWHRDNFTKNLRDYYGFSKVTTSKGFLVLELGEITCKEQTDWLEPRLGEVARRIAYFIIKELKR</sequence>
<dbReference type="GO" id="GO:0008745">
    <property type="term" value="F:N-acetylmuramoyl-L-alanine amidase activity"/>
    <property type="evidence" value="ECO:0007669"/>
    <property type="project" value="InterPro"/>
</dbReference>
<organism evidence="2">
    <name type="scientific">uncultured Sulfurovum sp</name>
    <dbReference type="NCBI Taxonomy" id="269237"/>
    <lineage>
        <taxon>Bacteria</taxon>
        <taxon>Pseudomonadati</taxon>
        <taxon>Campylobacterota</taxon>
        <taxon>Epsilonproteobacteria</taxon>
        <taxon>Campylobacterales</taxon>
        <taxon>Sulfurovaceae</taxon>
        <taxon>Sulfurovum</taxon>
        <taxon>environmental samples</taxon>
    </lineage>
</organism>
<dbReference type="GO" id="GO:0009253">
    <property type="term" value="P:peptidoglycan catabolic process"/>
    <property type="evidence" value="ECO:0007669"/>
    <property type="project" value="InterPro"/>
</dbReference>
<dbReference type="AlphaFoldDB" id="A0A6S6TVJ5"/>
<proteinExistence type="predicted"/>
<accession>A0A6S6TVJ5</accession>
<reference evidence="2" key="1">
    <citation type="submission" date="2020-01" db="EMBL/GenBank/DDBJ databases">
        <authorList>
            <person name="Meier V. D."/>
            <person name="Meier V D."/>
        </authorList>
    </citation>
    <scope>NUCLEOTIDE SEQUENCE</scope>
    <source>
        <strain evidence="2">HLG_WM_MAG_02</strain>
    </source>
</reference>
<dbReference type="Pfam" id="PF01520">
    <property type="entry name" value="Amidase_3"/>
    <property type="match status" value="1"/>
</dbReference>
<feature type="domain" description="MurNAc-LAA" evidence="1">
    <location>
        <begin position="32"/>
        <end position="190"/>
    </location>
</feature>
<gene>
    <name evidence="2" type="ORF">HELGO_WM22059</name>
</gene>
<dbReference type="InterPro" id="IPR002508">
    <property type="entry name" value="MurNAc-LAA_cat"/>
</dbReference>
<dbReference type="EMBL" id="CACVAZ010000164">
    <property type="protein sequence ID" value="CAA6823444.1"/>
    <property type="molecule type" value="Genomic_DNA"/>
</dbReference>
<dbReference type="SUPFAM" id="SSF53187">
    <property type="entry name" value="Zn-dependent exopeptidases"/>
    <property type="match status" value="1"/>
</dbReference>
<name>A0A6S6TVJ5_9BACT</name>
<protein>
    <recommendedName>
        <fullName evidence="1">MurNAc-LAA domain-containing protein</fullName>
    </recommendedName>
</protein>
<evidence type="ECO:0000259" key="1">
    <source>
        <dbReference type="Pfam" id="PF01520"/>
    </source>
</evidence>
<evidence type="ECO:0000313" key="2">
    <source>
        <dbReference type="EMBL" id="CAA6823444.1"/>
    </source>
</evidence>
<dbReference type="Gene3D" id="3.40.630.40">
    <property type="entry name" value="Zn-dependent exopeptidases"/>
    <property type="match status" value="1"/>
</dbReference>